<proteinExistence type="predicted"/>
<keyword evidence="1" id="KW-0472">Membrane</keyword>
<evidence type="ECO:0000313" key="3">
    <source>
        <dbReference type="Proteomes" id="UP000051330"/>
    </source>
</evidence>
<keyword evidence="1" id="KW-1133">Transmembrane helix</keyword>
<evidence type="ECO:0000256" key="1">
    <source>
        <dbReference type="SAM" id="Phobius"/>
    </source>
</evidence>
<dbReference type="EMBL" id="AZEC01000002">
    <property type="protein sequence ID" value="KRL14298.1"/>
    <property type="molecule type" value="Genomic_DNA"/>
</dbReference>
<evidence type="ECO:0000313" key="2">
    <source>
        <dbReference type="EMBL" id="KRL14298.1"/>
    </source>
</evidence>
<dbReference type="PATRIC" id="fig|1423792.3.peg.1483"/>
<feature type="transmembrane region" description="Helical" evidence="1">
    <location>
        <begin position="133"/>
        <end position="159"/>
    </location>
</feature>
<dbReference type="RefSeq" id="WP_057818397.1">
    <property type="nucleotide sequence ID" value="NZ_AZEC01000002.1"/>
</dbReference>
<feature type="transmembrane region" description="Helical" evidence="1">
    <location>
        <begin position="226"/>
        <end position="248"/>
    </location>
</feature>
<gene>
    <name evidence="2" type="ORF">FD09_GL001467</name>
</gene>
<feature type="transmembrane region" description="Helical" evidence="1">
    <location>
        <begin position="20"/>
        <end position="39"/>
    </location>
</feature>
<reference evidence="2 3" key="1">
    <citation type="journal article" date="2015" name="Genome Announc.">
        <title>Expanding the biotechnology potential of lactobacilli through comparative genomics of 213 strains and associated genera.</title>
        <authorList>
            <person name="Sun Z."/>
            <person name="Harris H.M."/>
            <person name="McCann A."/>
            <person name="Guo C."/>
            <person name="Argimon S."/>
            <person name="Zhang W."/>
            <person name="Yang X."/>
            <person name="Jeffery I.B."/>
            <person name="Cooney J.C."/>
            <person name="Kagawa T.F."/>
            <person name="Liu W."/>
            <person name="Song Y."/>
            <person name="Salvetti E."/>
            <person name="Wrobel A."/>
            <person name="Rasinkangas P."/>
            <person name="Parkhill J."/>
            <person name="Rea M.C."/>
            <person name="O'Sullivan O."/>
            <person name="Ritari J."/>
            <person name="Douillard F.P."/>
            <person name="Paul Ross R."/>
            <person name="Yang R."/>
            <person name="Briner A.E."/>
            <person name="Felis G.E."/>
            <person name="de Vos W.M."/>
            <person name="Barrangou R."/>
            <person name="Klaenhammer T.R."/>
            <person name="Caufield P.W."/>
            <person name="Cui Y."/>
            <person name="Zhang H."/>
            <person name="O'Toole P.W."/>
        </authorList>
    </citation>
    <scope>NUCLEOTIDE SEQUENCE [LARGE SCALE GENOMIC DNA]</scope>
    <source>
        <strain evidence="2 3">DSM 12744</strain>
    </source>
</reference>
<sequence length="256" mass="29978">MLFINRAIASLKYHRRNSIVVVSGMVVFMIVALALQMLHQIETSISINFMQNIKMFPQSVQTALKYTIDALQQSHIDMLGLYEHYIQYTYLGFFLFLVVVHLFSLHARQSELKAYTATDKSVSWISLQLFTEYFLLFLLAYVIVFGLGIILTFVGINWLRDLNQQLFAYQFPNILTTVVKTADDNRFISNLFHQQFTYFNWDELLAGNTVYINRISIFTSGIRENFFSFFALVILAIIGSSWVGIHWWRFRLSRKQ</sequence>
<dbReference type="OrthoDB" id="2312079at2"/>
<keyword evidence="1" id="KW-0812">Transmembrane</keyword>
<dbReference type="STRING" id="1423792.FD09_GL001467"/>
<evidence type="ECO:0008006" key="4">
    <source>
        <dbReference type="Google" id="ProtNLM"/>
    </source>
</evidence>
<dbReference type="Proteomes" id="UP000051330">
    <property type="component" value="Unassembled WGS sequence"/>
</dbReference>
<accession>A0A0R1N9T7</accession>
<feature type="transmembrane region" description="Helical" evidence="1">
    <location>
        <begin position="85"/>
        <end position="105"/>
    </location>
</feature>
<keyword evidence="3" id="KW-1185">Reference proteome</keyword>
<organism evidence="2 3">
    <name type="scientific">Schleiferilactobacillus perolens DSM 12744</name>
    <dbReference type="NCBI Taxonomy" id="1423792"/>
    <lineage>
        <taxon>Bacteria</taxon>
        <taxon>Bacillati</taxon>
        <taxon>Bacillota</taxon>
        <taxon>Bacilli</taxon>
        <taxon>Lactobacillales</taxon>
        <taxon>Lactobacillaceae</taxon>
        <taxon>Schleiferilactobacillus</taxon>
    </lineage>
</organism>
<dbReference type="AlphaFoldDB" id="A0A0R1N9T7"/>
<name>A0A0R1N9T7_9LACO</name>
<comment type="caution">
    <text evidence="2">The sequence shown here is derived from an EMBL/GenBank/DDBJ whole genome shotgun (WGS) entry which is preliminary data.</text>
</comment>
<protein>
    <recommendedName>
        <fullName evidence="4">ABC transporter permease</fullName>
    </recommendedName>
</protein>